<feature type="active site" evidence="8">
    <location>
        <position position="148"/>
    </location>
</feature>
<evidence type="ECO:0000256" key="4">
    <source>
        <dbReference type="ARBA" id="ARBA00023157"/>
    </source>
</evidence>
<evidence type="ECO:0000256" key="9">
    <source>
        <dbReference type="RuleBase" id="RU361186"/>
    </source>
</evidence>
<evidence type="ECO:0000256" key="5">
    <source>
        <dbReference type="ARBA" id="ARBA00023277"/>
    </source>
</evidence>
<keyword evidence="1" id="KW-0732">Signal</keyword>
<dbReference type="PROSITE" id="PS00655">
    <property type="entry name" value="GLYCOSYL_HYDROL_F6_1"/>
    <property type="match status" value="1"/>
</dbReference>
<dbReference type="InterPro" id="IPR036434">
    <property type="entry name" value="Beta_cellobiohydrolase_sf"/>
</dbReference>
<keyword evidence="3 9" id="KW-0136">Cellulose degradation</keyword>
<dbReference type="PANTHER" id="PTHR34876">
    <property type="match status" value="1"/>
</dbReference>
<evidence type="ECO:0000256" key="2">
    <source>
        <dbReference type="ARBA" id="ARBA00022801"/>
    </source>
</evidence>
<evidence type="ECO:0000256" key="1">
    <source>
        <dbReference type="ARBA" id="ARBA00022729"/>
    </source>
</evidence>
<keyword evidence="2 9" id="KW-0378">Hydrolase</keyword>
<reference evidence="10 11" key="1">
    <citation type="submission" date="2021-05" db="EMBL/GenBank/DDBJ databases">
        <title>Novel species in genus Cellulomonas.</title>
        <authorList>
            <person name="Zhang G."/>
        </authorList>
    </citation>
    <scope>NUCLEOTIDE SEQUENCE [LARGE SCALE GENOMIC DNA]</scope>
    <source>
        <strain evidence="11">zg-ZUI222</strain>
    </source>
</reference>
<evidence type="ECO:0000313" key="10">
    <source>
        <dbReference type="EMBL" id="QVI63156.1"/>
    </source>
</evidence>
<dbReference type="EC" id="3.2.1.-" evidence="9"/>
<keyword evidence="7 9" id="KW-0624">Polysaccharide degradation</keyword>
<accession>A0ABX8D6S0</accession>
<evidence type="ECO:0000256" key="7">
    <source>
        <dbReference type="ARBA" id="ARBA00023326"/>
    </source>
</evidence>
<dbReference type="Pfam" id="PF01341">
    <property type="entry name" value="Glyco_hydro_6"/>
    <property type="match status" value="1"/>
</dbReference>
<name>A0ABX8D6S0_9CELL</name>
<dbReference type="InterPro" id="IPR016288">
    <property type="entry name" value="Beta_cellobiohydrolase"/>
</dbReference>
<evidence type="ECO:0000256" key="6">
    <source>
        <dbReference type="ARBA" id="ARBA00023295"/>
    </source>
</evidence>
<dbReference type="PIRSF" id="PIRSF001100">
    <property type="entry name" value="Beta_cellobiohydrolase"/>
    <property type="match status" value="1"/>
</dbReference>
<dbReference type="Proteomes" id="UP000677804">
    <property type="component" value="Chromosome"/>
</dbReference>
<protein>
    <recommendedName>
        <fullName evidence="9">Glucanase</fullName>
        <ecNumber evidence="9">3.2.1.-</ecNumber>
    </recommendedName>
</protein>
<dbReference type="GO" id="GO:0016787">
    <property type="term" value="F:hydrolase activity"/>
    <property type="evidence" value="ECO:0007669"/>
    <property type="project" value="UniProtKB-KW"/>
</dbReference>
<keyword evidence="4" id="KW-1015">Disulfide bond</keyword>
<sequence>MPVPATASPTTAPAPATTPATVRRLPRAVAAAGAVLATVCVLLPLPASATGGPAAVPATVERSQAHRTVLQVRPAYVDPASDAATAARTARAEGRPGDARLLEKVAAQSTARWLGPADGTARVRAYAQAAVAAGTTPVVVTYAIPDRDCGSHSGGGIATPAEYRAWVDAVAAGLAGARAVVVVEPDALLHLDRCGDRGARLAMLRYSVDAYAAVGAEVYLDGASSNSFGWSARHLADIAQRLRDAGVDRAAGFAVNTSNFQTGAQEVAYGERLSALVGGAGFVVDTSRNGNGPLAGPNGTVWCNPEGRALGNPPRATGTGPHVADLWLKTPGRSDGTCNGGPAAGRFWEAYLLGLAARAAW</sequence>
<evidence type="ECO:0000313" key="11">
    <source>
        <dbReference type="Proteomes" id="UP000677804"/>
    </source>
</evidence>
<gene>
    <name evidence="10" type="ORF">KG103_04400</name>
</gene>
<comment type="similarity">
    <text evidence="9">Belongs to the glycosyl hydrolase family 6.</text>
</comment>
<dbReference type="InterPro" id="IPR001524">
    <property type="entry name" value="Glyco_hydro_6_CS"/>
</dbReference>
<evidence type="ECO:0000256" key="3">
    <source>
        <dbReference type="ARBA" id="ARBA00023001"/>
    </source>
</evidence>
<organism evidence="10 11">
    <name type="scientific">Cellulomonas wangleii</name>
    <dbReference type="NCBI Taxonomy" id="2816956"/>
    <lineage>
        <taxon>Bacteria</taxon>
        <taxon>Bacillati</taxon>
        <taxon>Actinomycetota</taxon>
        <taxon>Actinomycetes</taxon>
        <taxon>Micrococcales</taxon>
        <taxon>Cellulomonadaceae</taxon>
        <taxon>Cellulomonas</taxon>
    </lineage>
</organism>
<keyword evidence="6 9" id="KW-0326">Glycosidase</keyword>
<dbReference type="PANTHER" id="PTHR34876:SF4">
    <property type="entry name" value="1,4-BETA-D-GLUCAN CELLOBIOHYDROLASE C-RELATED"/>
    <property type="match status" value="1"/>
</dbReference>
<evidence type="ECO:0000256" key="8">
    <source>
        <dbReference type="PROSITE-ProRule" id="PRU10056"/>
    </source>
</evidence>
<keyword evidence="5 9" id="KW-0119">Carbohydrate metabolism</keyword>
<dbReference type="SUPFAM" id="SSF51989">
    <property type="entry name" value="Glycosyl hydrolases family 6, cellulases"/>
    <property type="match status" value="1"/>
</dbReference>
<keyword evidence="11" id="KW-1185">Reference proteome</keyword>
<dbReference type="RefSeq" id="WP_207342338.1">
    <property type="nucleotide sequence ID" value="NZ_CP074405.1"/>
</dbReference>
<dbReference type="EMBL" id="CP074405">
    <property type="protein sequence ID" value="QVI63156.1"/>
    <property type="molecule type" value="Genomic_DNA"/>
</dbReference>
<proteinExistence type="inferred from homology"/>
<dbReference type="PRINTS" id="PR00733">
    <property type="entry name" value="GLHYDRLASE6"/>
</dbReference>
<dbReference type="Gene3D" id="3.20.20.40">
    <property type="entry name" value="1, 4-beta cellobiohydrolase"/>
    <property type="match status" value="1"/>
</dbReference>